<dbReference type="RefSeq" id="WP_030062783.1">
    <property type="nucleotide sequence ID" value="NZ_JRKI01000018.1"/>
</dbReference>
<dbReference type="AlphaFoldDB" id="A0A0D7CNB4"/>
<organism evidence="2 3">
    <name type="scientific">Streptomyces natalensis ATCC 27448</name>
    <dbReference type="NCBI Taxonomy" id="1240678"/>
    <lineage>
        <taxon>Bacteria</taxon>
        <taxon>Bacillati</taxon>
        <taxon>Actinomycetota</taxon>
        <taxon>Actinomycetes</taxon>
        <taxon>Kitasatosporales</taxon>
        <taxon>Streptomycetaceae</taxon>
        <taxon>Streptomyces</taxon>
    </lineage>
</organism>
<dbReference type="Proteomes" id="UP000032458">
    <property type="component" value="Unassembled WGS sequence"/>
</dbReference>
<evidence type="ECO:0000313" key="2">
    <source>
        <dbReference type="EMBL" id="KIZ17561.1"/>
    </source>
</evidence>
<evidence type="ECO:0000313" key="3">
    <source>
        <dbReference type="Proteomes" id="UP000032458"/>
    </source>
</evidence>
<sequence>MRHQWRRFAIMDGDPLPGRMRQLIGDFQRDQTEATGITVGVTTGVEAGASFMGMGASASLETSISTSIELGYTRRYSVQTFRNRIVAVTYNVPTNHAGALWSDTHELLPIRGNSTLVSRSSVLLHSGSYTGRTHPHTPDTPPTVDPVPTSEQIEAAKEQGISQEQLVKELAKIDAASFVTDAGS</sequence>
<reference evidence="2 3" key="1">
    <citation type="submission" date="2014-09" db="EMBL/GenBank/DDBJ databases">
        <title>Draft genome sequence of Streptomyces natalensis ATCC 27448, producer of the antifungal pimaricin.</title>
        <authorList>
            <person name="Mendes M.V."/>
            <person name="Beites T."/>
            <person name="Pires S."/>
            <person name="Santos C.L."/>
            <person name="Moradas-Ferreira P."/>
        </authorList>
    </citation>
    <scope>NUCLEOTIDE SEQUENCE [LARGE SCALE GENOMIC DNA]</scope>
    <source>
        <strain evidence="2 3">ATCC 27448</strain>
    </source>
</reference>
<accession>A0A0D7CNB4</accession>
<dbReference type="EMBL" id="JRKI01000018">
    <property type="protein sequence ID" value="KIZ17561.1"/>
    <property type="molecule type" value="Genomic_DNA"/>
</dbReference>
<dbReference type="PATRIC" id="fig|1240678.4.peg.2897"/>
<feature type="region of interest" description="Disordered" evidence="1">
    <location>
        <begin position="129"/>
        <end position="148"/>
    </location>
</feature>
<comment type="caution">
    <text evidence="2">The sequence shown here is derived from an EMBL/GenBank/DDBJ whole genome shotgun (WGS) entry which is preliminary data.</text>
</comment>
<proteinExistence type="predicted"/>
<gene>
    <name evidence="2" type="ORF">SNA_13810</name>
</gene>
<protein>
    <submittedName>
        <fullName evidence="2">Uncharacterized protein</fullName>
    </submittedName>
</protein>
<keyword evidence="3" id="KW-1185">Reference proteome</keyword>
<name>A0A0D7CNB4_9ACTN</name>
<evidence type="ECO:0000256" key="1">
    <source>
        <dbReference type="SAM" id="MobiDB-lite"/>
    </source>
</evidence>